<organism evidence="2 3">
    <name type="scientific">Rhodotorula mucilaginosa</name>
    <name type="common">Yeast</name>
    <name type="synonym">Rhodotorula rubra</name>
    <dbReference type="NCBI Taxonomy" id="5537"/>
    <lineage>
        <taxon>Eukaryota</taxon>
        <taxon>Fungi</taxon>
        <taxon>Dikarya</taxon>
        <taxon>Basidiomycota</taxon>
        <taxon>Pucciniomycotina</taxon>
        <taxon>Microbotryomycetes</taxon>
        <taxon>Sporidiobolales</taxon>
        <taxon>Sporidiobolaceae</taxon>
        <taxon>Rhodotorula</taxon>
    </lineage>
</organism>
<sequence>MSSLDLNRLFQAHTILSCLASLSDAPVWNPAIAIVGLVLLPTLEGAADTASGSSEAARHFVSVLGGSIVLDFFWFTSHSTHGMSRVFILINWLLKLVTLLNLNSQLQARGGPAGGFSFPGAVSGGTNGAFSIPAGLTDRFASVIPTAGQHAQGPPQPGRETSETVWSAPGSYQQTRFSLDEEEGSIGSMTPPPVTVSGVQSPLGESKRGGGSGAAPPPPPQYSAGSTAGSGSRAGAAAGKGGGSEGGGYHTLE</sequence>
<name>A0A9P7B8N3_RHOMI</name>
<proteinExistence type="predicted"/>
<comment type="caution">
    <text evidence="2">The sequence shown here is derived from an EMBL/GenBank/DDBJ whole genome shotgun (WGS) entry which is preliminary data.</text>
</comment>
<feature type="compositionally biased region" description="Gly residues" evidence="1">
    <location>
        <begin position="238"/>
        <end position="253"/>
    </location>
</feature>
<keyword evidence="3" id="KW-1185">Reference proteome</keyword>
<dbReference type="Proteomes" id="UP000777482">
    <property type="component" value="Unassembled WGS sequence"/>
</dbReference>
<dbReference type="OrthoDB" id="2500246at2759"/>
<evidence type="ECO:0000313" key="2">
    <source>
        <dbReference type="EMBL" id="KAG0666126.1"/>
    </source>
</evidence>
<dbReference type="EMBL" id="PUHQ01000006">
    <property type="protein sequence ID" value="KAG0666126.1"/>
    <property type="molecule type" value="Genomic_DNA"/>
</dbReference>
<dbReference type="AlphaFoldDB" id="A0A9P7B8N3"/>
<evidence type="ECO:0000256" key="1">
    <source>
        <dbReference type="SAM" id="MobiDB-lite"/>
    </source>
</evidence>
<evidence type="ECO:0000313" key="3">
    <source>
        <dbReference type="Proteomes" id="UP000777482"/>
    </source>
</evidence>
<accession>A0A9P7B8N3</accession>
<reference evidence="2 3" key="1">
    <citation type="submission" date="2020-11" db="EMBL/GenBank/DDBJ databases">
        <title>Kefir isolates.</title>
        <authorList>
            <person name="Marcisauskas S."/>
            <person name="Kim Y."/>
            <person name="Blasche S."/>
        </authorList>
    </citation>
    <scope>NUCLEOTIDE SEQUENCE [LARGE SCALE GENOMIC DNA]</scope>
    <source>
        <strain evidence="2 3">KR</strain>
    </source>
</reference>
<feature type="region of interest" description="Disordered" evidence="1">
    <location>
        <begin position="147"/>
        <end position="253"/>
    </location>
</feature>
<feature type="compositionally biased region" description="Low complexity" evidence="1">
    <location>
        <begin position="222"/>
        <end position="237"/>
    </location>
</feature>
<protein>
    <submittedName>
        <fullName evidence="2">Uncharacterized protein</fullName>
    </submittedName>
</protein>
<gene>
    <name evidence="2" type="ORF">C6P46_005477</name>
</gene>